<dbReference type="Pfam" id="PF17162">
    <property type="entry name" value="DUF5118"/>
    <property type="match status" value="1"/>
</dbReference>
<keyword evidence="6" id="KW-1185">Reference proteome</keyword>
<dbReference type="CDD" id="cd04276">
    <property type="entry name" value="ZnMc_MMP_like_2"/>
    <property type="match status" value="1"/>
</dbReference>
<evidence type="ECO:0000313" key="5">
    <source>
        <dbReference type="EMBL" id="EHQ26004.1"/>
    </source>
</evidence>
<dbReference type="Pfam" id="PF16313">
    <property type="entry name" value="DUF4953"/>
    <property type="match status" value="1"/>
</dbReference>
<dbReference type="EMBL" id="CM001403">
    <property type="protein sequence ID" value="EHQ26004.1"/>
    <property type="molecule type" value="Genomic_DNA"/>
</dbReference>
<evidence type="ECO:0008006" key="7">
    <source>
        <dbReference type="Google" id="ProtNLM"/>
    </source>
</evidence>
<proteinExistence type="predicted"/>
<feature type="chain" id="PRO_5003558414" description="DUF5117 domain-containing protein" evidence="1">
    <location>
        <begin position="30"/>
        <end position="856"/>
    </location>
</feature>
<feature type="domain" description="DUF5117" evidence="3">
    <location>
        <begin position="118"/>
        <end position="298"/>
    </location>
</feature>
<dbReference type="SUPFAM" id="SSF55486">
    <property type="entry name" value="Metalloproteases ('zincins'), catalytic domain"/>
    <property type="match status" value="1"/>
</dbReference>
<feature type="domain" description="DUF5118" evidence="4">
    <location>
        <begin position="56"/>
        <end position="104"/>
    </location>
</feature>
<dbReference type="HOGENOM" id="CLU_008630_1_0_10"/>
<dbReference type="PANTHER" id="PTHR38478">
    <property type="entry name" value="PEPTIDASE M1A AND M12B"/>
    <property type="match status" value="1"/>
</dbReference>
<dbReference type="InterPro" id="IPR033428">
    <property type="entry name" value="DUF5118"/>
</dbReference>
<dbReference type="Proteomes" id="UP000002774">
    <property type="component" value="Chromosome"/>
</dbReference>
<dbReference type="RefSeq" id="WP_008505939.1">
    <property type="nucleotide sequence ID" value="NZ_CM001403.1"/>
</dbReference>
<evidence type="ECO:0000259" key="4">
    <source>
        <dbReference type="Pfam" id="PF17162"/>
    </source>
</evidence>
<dbReference type="InterPro" id="IPR032534">
    <property type="entry name" value="EcxA_zinc-bd"/>
</dbReference>
<dbReference type="AlphaFoldDB" id="H1YBP1"/>
<dbReference type="InterPro" id="IPR034032">
    <property type="entry name" value="Zn_MMP-like_bac"/>
</dbReference>
<dbReference type="STRING" id="714943.Mucpa_1852"/>
<gene>
    <name evidence="5" type="ORF">Mucpa_1852</name>
</gene>
<evidence type="ECO:0000259" key="3">
    <source>
        <dbReference type="Pfam" id="PF17148"/>
    </source>
</evidence>
<name>H1YBP1_9SPHI</name>
<sequence>MQNKRTTAAIIVTAFTLLFNLISSQTTFAQKQKGKNKKTNISPVVKDTTAAFGTVQPYNKVITSDAKIFSGLFKIIKLKDRFYFELPDSLMERDIHIISRITKGAASPYGRSVLSFAGDDLGDAQISFAKAPNNKLFIKQLVYRDKASDTSAYGLHRALMNNNLQPVLSVFDIKTYGKDSSVVIDMTDYLNGDQSIITGKLKENVQVQGIQTDKSYIESVYAYPKNMDIEMVKTYSAQPGAKTLKMSASFMLLPKTPMQIRLADERVGYITRNYNDFDLDPQRAKTINEICRWRLEPRRADMERYIKGELVEPQKPIVFYIDPATPKKWVPYLIRAVNDWQQAFERAGYKNAICAKETTSGDTTWDTRDDRFNTIVYAPSTSFAIKSGTVIDPRSGEIIHANIHVDHNILQELHDVYMVQAGNVDPTARKMMFPDALMGELLRAIVSRNVGYTLGLVNNAGASATVPVEKIKDRNWVRQHGISPSILKDVLVNYTATPEDSFKPAELLPRVGEYDKWAIDWGYRWLPQFKDANEERNYQHERIIDSLKTNNRLFFSPEVKDNQMDARALSQSLGNDPVKAGFYGIQNLKKIVPQLAGWTQDQDVIYSTSTSPLGSIASEVQNEFFTYISNVTAVFGTIYYNPRGTETNAPVYTYVPLSRQKDALSFLNRELFSTEPKWLATQAIQDKGLPPALKNYLFEPGQRCLSASLLDLKVMNNINALSDRYGAEKTISLPVYLNALESIIWPELVSGKPVSEYHMALQRTYINSLGLIIDTKREGSNIGAIALTRGYADALKSKLKGAIMHTPSKQTKAHYQDMLSIVTALVDPKRPAPVQVLGPPKPANSISYYDLQKQDF</sequence>
<dbReference type="OrthoDB" id="9776599at2"/>
<reference evidence="5" key="1">
    <citation type="submission" date="2011-09" db="EMBL/GenBank/DDBJ databases">
        <title>The permanent draft genome of Mucilaginibacter paludis DSM 18603.</title>
        <authorList>
            <consortium name="US DOE Joint Genome Institute (JGI-PGF)"/>
            <person name="Lucas S."/>
            <person name="Han J."/>
            <person name="Lapidus A."/>
            <person name="Bruce D."/>
            <person name="Goodwin L."/>
            <person name="Pitluck S."/>
            <person name="Peters L."/>
            <person name="Kyrpides N."/>
            <person name="Mavromatis K."/>
            <person name="Ivanova N."/>
            <person name="Mikhailova N."/>
            <person name="Held B."/>
            <person name="Detter J.C."/>
            <person name="Tapia R."/>
            <person name="Han C."/>
            <person name="Land M."/>
            <person name="Hauser L."/>
            <person name="Markowitz V."/>
            <person name="Cheng J.-F."/>
            <person name="Hugenholtz P."/>
            <person name="Woyke T."/>
            <person name="Wu D."/>
            <person name="Tindall B."/>
            <person name="Brambilla E."/>
            <person name="Klenk H.-P."/>
            <person name="Eisen J.A."/>
        </authorList>
    </citation>
    <scope>NUCLEOTIDE SEQUENCE [LARGE SCALE GENOMIC DNA]</scope>
    <source>
        <strain evidence="5">DSM 18603</strain>
    </source>
</reference>
<dbReference type="Pfam" id="PF17148">
    <property type="entry name" value="DUF5117"/>
    <property type="match status" value="1"/>
</dbReference>
<evidence type="ECO:0000259" key="2">
    <source>
        <dbReference type="Pfam" id="PF16313"/>
    </source>
</evidence>
<accession>H1YBP1</accession>
<feature type="signal peptide" evidence="1">
    <location>
        <begin position="1"/>
        <end position="29"/>
    </location>
</feature>
<keyword evidence="1" id="KW-0732">Signal</keyword>
<evidence type="ECO:0000313" key="6">
    <source>
        <dbReference type="Proteomes" id="UP000002774"/>
    </source>
</evidence>
<dbReference type="eggNOG" id="COG5549">
    <property type="taxonomic scope" value="Bacteria"/>
</dbReference>
<evidence type="ECO:0000256" key="1">
    <source>
        <dbReference type="SAM" id="SignalP"/>
    </source>
</evidence>
<organism evidence="5 6">
    <name type="scientific">Mucilaginibacter paludis DSM 18603</name>
    <dbReference type="NCBI Taxonomy" id="714943"/>
    <lineage>
        <taxon>Bacteria</taxon>
        <taxon>Pseudomonadati</taxon>
        <taxon>Bacteroidota</taxon>
        <taxon>Sphingobacteriia</taxon>
        <taxon>Sphingobacteriales</taxon>
        <taxon>Sphingobacteriaceae</taxon>
        <taxon>Mucilaginibacter</taxon>
    </lineage>
</organism>
<dbReference type="InterPro" id="IPR033413">
    <property type="entry name" value="DUF5117"/>
</dbReference>
<dbReference type="PANTHER" id="PTHR38478:SF1">
    <property type="entry name" value="ZINC DEPENDENT METALLOPROTEASE DOMAIN LIPOPROTEIN"/>
    <property type="match status" value="1"/>
</dbReference>
<feature type="domain" description="EcxA zinc-binding" evidence="2">
    <location>
        <begin position="430"/>
        <end position="749"/>
    </location>
</feature>
<protein>
    <recommendedName>
        <fullName evidence="7">DUF5117 domain-containing protein</fullName>
    </recommendedName>
</protein>